<name>A0A4V3G8P7_9ACTN</name>
<evidence type="ECO:0000256" key="11">
    <source>
        <dbReference type="ARBA" id="ARBA00022741"/>
    </source>
</evidence>
<dbReference type="Pfam" id="PF02518">
    <property type="entry name" value="HATPase_c"/>
    <property type="match status" value="1"/>
</dbReference>
<evidence type="ECO:0000256" key="2">
    <source>
        <dbReference type="ARBA" id="ARBA00001966"/>
    </source>
</evidence>
<evidence type="ECO:0000256" key="9">
    <source>
        <dbReference type="ARBA" id="ARBA00022679"/>
    </source>
</evidence>
<evidence type="ECO:0000256" key="6">
    <source>
        <dbReference type="ARBA" id="ARBA00022485"/>
    </source>
</evidence>
<evidence type="ECO:0000256" key="16">
    <source>
        <dbReference type="ARBA" id="ARBA00023014"/>
    </source>
</evidence>
<keyword evidence="24" id="KW-1185">Reference proteome</keyword>
<dbReference type="InterPro" id="IPR003594">
    <property type="entry name" value="HATPase_dom"/>
</dbReference>
<accession>A0A4V3G8P7</accession>
<keyword evidence="13" id="KW-0067">ATP-binding</keyword>
<sequence length="444" mass="47826">MNEVTGTTSSLPDRRRTELSDAPSWTGPRVWILMWRKIGRVDRSRGGAGQPIWTRTLIGWHVVFWVLLGMTLALSFLGHLGTARQLVFTGTVVVLGAAYQFIGLRAMTSRSAVPSYAYRLVLIACLTVLIGVYPQSVFLMFIASAQIWLLCADIREGIGLSLLLVLGVGTAQLWSAGWGWTAFWEILPWMLVSLVVSLLFGIWIEKVITQSQQRAELIDQLESARDELAEAHHSAGVMAERERMAREIHDTLAQGMTSIVMLAQAATVELARGGSDGAAARLAAIEDTARENLAEARALVAAFTPVALSEATLTEVLRRQAERFAAETGVDVQVSLDMPDDEVAALPQAQQVVLLRSAQEALANVRKHAAATQVLITLGLSDGGVWIEICDDGSGFTPGSASGGFGLNAMRGRVEESGGSVQVESSPGRGTRVQVLIPAVQEDV</sequence>
<dbReference type="PIRSF" id="PIRSF037434">
    <property type="entry name" value="STHK_ChrS"/>
    <property type="match status" value="1"/>
</dbReference>
<keyword evidence="21" id="KW-0812">Transmembrane</keyword>
<dbReference type="InterPro" id="IPR017205">
    <property type="entry name" value="Sig_transdc_His_kinase_ChrS"/>
</dbReference>
<dbReference type="InterPro" id="IPR011712">
    <property type="entry name" value="Sig_transdc_His_kin_sub3_dim/P"/>
</dbReference>
<dbReference type="PANTHER" id="PTHR24421">
    <property type="entry name" value="NITRATE/NITRITE SENSOR PROTEIN NARX-RELATED"/>
    <property type="match status" value="1"/>
</dbReference>
<comment type="subcellular location">
    <subcellularLocation>
        <location evidence="3">Cytoplasm</location>
    </subcellularLocation>
</comment>
<dbReference type="PROSITE" id="PS50109">
    <property type="entry name" value="HIS_KIN"/>
    <property type="match status" value="1"/>
</dbReference>
<feature type="transmembrane region" description="Helical" evidence="21">
    <location>
        <begin position="86"/>
        <end position="104"/>
    </location>
</feature>
<dbReference type="PANTHER" id="PTHR24421:SF10">
    <property type="entry name" value="NITRATE_NITRITE SENSOR PROTEIN NARQ"/>
    <property type="match status" value="1"/>
</dbReference>
<dbReference type="InterPro" id="IPR005467">
    <property type="entry name" value="His_kinase_dom"/>
</dbReference>
<dbReference type="GO" id="GO:0005524">
    <property type="term" value="F:ATP binding"/>
    <property type="evidence" value="ECO:0007669"/>
    <property type="project" value="UniProtKB-KW"/>
</dbReference>
<dbReference type="EC" id="2.7.13.3" evidence="4"/>
<feature type="region of interest" description="Disordered" evidence="20">
    <location>
        <begin position="1"/>
        <end position="23"/>
    </location>
</feature>
<feature type="domain" description="Histidine kinase" evidence="22">
    <location>
        <begin position="243"/>
        <end position="441"/>
    </location>
</feature>
<keyword evidence="21" id="KW-1133">Transmembrane helix</keyword>
<evidence type="ECO:0000256" key="21">
    <source>
        <dbReference type="SAM" id="Phobius"/>
    </source>
</evidence>
<dbReference type="GO" id="GO:0016020">
    <property type="term" value="C:membrane"/>
    <property type="evidence" value="ECO:0007669"/>
    <property type="project" value="InterPro"/>
</dbReference>
<dbReference type="InterPro" id="IPR036890">
    <property type="entry name" value="HATPase_C_sf"/>
</dbReference>
<feature type="transmembrane region" description="Helical" evidence="21">
    <location>
        <begin position="186"/>
        <end position="204"/>
    </location>
</feature>
<dbReference type="PRINTS" id="PR00344">
    <property type="entry name" value="BCTRLSENSOR"/>
</dbReference>
<dbReference type="SMART" id="SM00387">
    <property type="entry name" value="HATPase_c"/>
    <property type="match status" value="1"/>
</dbReference>
<dbReference type="GO" id="GO:0046983">
    <property type="term" value="F:protein dimerization activity"/>
    <property type="evidence" value="ECO:0007669"/>
    <property type="project" value="InterPro"/>
</dbReference>
<evidence type="ECO:0000256" key="13">
    <source>
        <dbReference type="ARBA" id="ARBA00022840"/>
    </source>
</evidence>
<evidence type="ECO:0000313" key="24">
    <source>
        <dbReference type="Proteomes" id="UP000295447"/>
    </source>
</evidence>
<keyword evidence="7" id="KW-0963">Cytoplasm</keyword>
<proteinExistence type="predicted"/>
<comment type="catalytic activity">
    <reaction evidence="1">
        <text>ATP + protein L-histidine = ADP + protein N-phospho-L-histidine.</text>
        <dbReference type="EC" id="2.7.13.3"/>
    </reaction>
</comment>
<keyword evidence="12 23" id="KW-0418">Kinase</keyword>
<keyword evidence="21" id="KW-0472">Membrane</keyword>
<protein>
    <recommendedName>
        <fullName evidence="5">Oxygen sensor histidine kinase NreB</fullName>
        <ecNumber evidence="4">2.7.13.3</ecNumber>
    </recommendedName>
    <alternativeName>
        <fullName evidence="18">Nitrogen regulation protein B</fullName>
    </alternativeName>
</protein>
<dbReference type="GO" id="GO:0000155">
    <property type="term" value="F:phosphorelay sensor kinase activity"/>
    <property type="evidence" value="ECO:0007669"/>
    <property type="project" value="InterPro"/>
</dbReference>
<evidence type="ECO:0000256" key="12">
    <source>
        <dbReference type="ARBA" id="ARBA00022777"/>
    </source>
</evidence>
<dbReference type="Pfam" id="PF07730">
    <property type="entry name" value="HisKA_3"/>
    <property type="match status" value="1"/>
</dbReference>
<evidence type="ECO:0000256" key="14">
    <source>
        <dbReference type="ARBA" id="ARBA00023004"/>
    </source>
</evidence>
<keyword evidence="10" id="KW-0479">Metal-binding</keyword>
<dbReference type="Proteomes" id="UP000295447">
    <property type="component" value="Unassembled WGS sequence"/>
</dbReference>
<comment type="caution">
    <text evidence="23">The sequence shown here is derived from an EMBL/GenBank/DDBJ whole genome shotgun (WGS) entry which is preliminary data.</text>
</comment>
<evidence type="ECO:0000256" key="17">
    <source>
        <dbReference type="ARBA" id="ARBA00024827"/>
    </source>
</evidence>
<dbReference type="AlphaFoldDB" id="A0A4V3G8P7"/>
<dbReference type="EMBL" id="SODF01000001">
    <property type="protein sequence ID" value="TDW23804.1"/>
    <property type="molecule type" value="Genomic_DNA"/>
</dbReference>
<dbReference type="GO" id="GO:0005737">
    <property type="term" value="C:cytoplasm"/>
    <property type="evidence" value="ECO:0007669"/>
    <property type="project" value="UniProtKB-SubCell"/>
</dbReference>
<evidence type="ECO:0000313" key="23">
    <source>
        <dbReference type="EMBL" id="TDW23804.1"/>
    </source>
</evidence>
<reference evidence="23 24" key="1">
    <citation type="submission" date="2019-03" db="EMBL/GenBank/DDBJ databases">
        <title>Genomic Encyclopedia of Type Strains, Phase III (KMG-III): the genomes of soil and plant-associated and newly described type strains.</title>
        <authorList>
            <person name="Whitman W."/>
        </authorList>
    </citation>
    <scope>NUCLEOTIDE SEQUENCE [LARGE SCALE GENOMIC DNA]</scope>
    <source>
        <strain evidence="23 24">VKM Ac-2570</strain>
    </source>
</reference>
<comment type="cofactor">
    <cofactor evidence="2">
        <name>[4Fe-4S] cluster</name>
        <dbReference type="ChEBI" id="CHEBI:49883"/>
    </cofactor>
</comment>
<feature type="coiled-coil region" evidence="19">
    <location>
        <begin position="207"/>
        <end position="234"/>
    </location>
</feature>
<dbReference type="InterPro" id="IPR050482">
    <property type="entry name" value="Sensor_HK_TwoCompSys"/>
</dbReference>
<comment type="function">
    <text evidence="17">Member of the two-component regulatory system NreB/NreC involved in the control of dissimilatory nitrate/nitrite reduction in response to oxygen. NreB functions as a direct oxygen sensor histidine kinase which is autophosphorylated, in the absence of oxygen, probably at the conserved histidine residue, and transfers its phosphate group probably to a conserved aspartate residue of NreC. NreB/NreC activates the expression of the nitrate (narGHJI) and nitrite (nir) reductase operons, as well as the putative nitrate transporter gene narT.</text>
</comment>
<gene>
    <name evidence="23" type="ORF">EV650_2663</name>
</gene>
<evidence type="ECO:0000256" key="19">
    <source>
        <dbReference type="SAM" id="Coils"/>
    </source>
</evidence>
<keyword evidence="14" id="KW-0408">Iron</keyword>
<evidence type="ECO:0000256" key="20">
    <source>
        <dbReference type="SAM" id="MobiDB-lite"/>
    </source>
</evidence>
<feature type="transmembrane region" description="Helical" evidence="21">
    <location>
        <begin position="116"/>
        <end position="145"/>
    </location>
</feature>
<organism evidence="23 24">
    <name type="scientific">Kribbella kalugense</name>
    <dbReference type="NCBI Taxonomy" id="2512221"/>
    <lineage>
        <taxon>Bacteria</taxon>
        <taxon>Bacillati</taxon>
        <taxon>Actinomycetota</taxon>
        <taxon>Actinomycetes</taxon>
        <taxon>Propionibacteriales</taxon>
        <taxon>Kribbellaceae</taxon>
        <taxon>Kribbella</taxon>
    </lineage>
</organism>
<dbReference type="Gene3D" id="1.20.5.1930">
    <property type="match status" value="1"/>
</dbReference>
<evidence type="ECO:0000256" key="5">
    <source>
        <dbReference type="ARBA" id="ARBA00017322"/>
    </source>
</evidence>
<feature type="transmembrane region" description="Helical" evidence="21">
    <location>
        <begin position="58"/>
        <end position="77"/>
    </location>
</feature>
<evidence type="ECO:0000256" key="10">
    <source>
        <dbReference type="ARBA" id="ARBA00022723"/>
    </source>
</evidence>
<evidence type="ECO:0000259" key="22">
    <source>
        <dbReference type="PROSITE" id="PS50109"/>
    </source>
</evidence>
<evidence type="ECO:0000256" key="4">
    <source>
        <dbReference type="ARBA" id="ARBA00012438"/>
    </source>
</evidence>
<keyword evidence="19" id="KW-0175">Coiled coil</keyword>
<keyword evidence="15" id="KW-0902">Two-component regulatory system</keyword>
<keyword evidence="16" id="KW-0411">Iron-sulfur</keyword>
<dbReference type="Gene3D" id="3.30.565.10">
    <property type="entry name" value="Histidine kinase-like ATPase, C-terminal domain"/>
    <property type="match status" value="1"/>
</dbReference>
<evidence type="ECO:0000256" key="8">
    <source>
        <dbReference type="ARBA" id="ARBA00022553"/>
    </source>
</evidence>
<evidence type="ECO:0000256" key="3">
    <source>
        <dbReference type="ARBA" id="ARBA00004496"/>
    </source>
</evidence>
<feature type="transmembrane region" description="Helical" evidence="21">
    <location>
        <begin position="157"/>
        <end position="180"/>
    </location>
</feature>
<dbReference type="RefSeq" id="WP_238174180.1">
    <property type="nucleotide sequence ID" value="NZ_SODF01000001.1"/>
</dbReference>
<evidence type="ECO:0000256" key="15">
    <source>
        <dbReference type="ARBA" id="ARBA00023012"/>
    </source>
</evidence>
<dbReference type="CDD" id="cd16917">
    <property type="entry name" value="HATPase_UhpB-NarQ-NarX-like"/>
    <property type="match status" value="1"/>
</dbReference>
<keyword evidence="6" id="KW-0004">4Fe-4S</keyword>
<dbReference type="GO" id="GO:0046872">
    <property type="term" value="F:metal ion binding"/>
    <property type="evidence" value="ECO:0007669"/>
    <property type="project" value="UniProtKB-KW"/>
</dbReference>
<keyword evidence="9" id="KW-0808">Transferase</keyword>
<keyword evidence="11" id="KW-0547">Nucleotide-binding</keyword>
<keyword evidence="8" id="KW-0597">Phosphoprotein</keyword>
<dbReference type="SUPFAM" id="SSF55874">
    <property type="entry name" value="ATPase domain of HSP90 chaperone/DNA topoisomerase II/histidine kinase"/>
    <property type="match status" value="1"/>
</dbReference>
<evidence type="ECO:0000256" key="18">
    <source>
        <dbReference type="ARBA" id="ARBA00030800"/>
    </source>
</evidence>
<dbReference type="InterPro" id="IPR004358">
    <property type="entry name" value="Sig_transdc_His_kin-like_C"/>
</dbReference>
<dbReference type="GO" id="GO:0051539">
    <property type="term" value="F:4 iron, 4 sulfur cluster binding"/>
    <property type="evidence" value="ECO:0007669"/>
    <property type="project" value="UniProtKB-KW"/>
</dbReference>
<evidence type="ECO:0000256" key="7">
    <source>
        <dbReference type="ARBA" id="ARBA00022490"/>
    </source>
</evidence>
<feature type="compositionally biased region" description="Polar residues" evidence="20">
    <location>
        <begin position="1"/>
        <end position="11"/>
    </location>
</feature>
<evidence type="ECO:0000256" key="1">
    <source>
        <dbReference type="ARBA" id="ARBA00000085"/>
    </source>
</evidence>